<comment type="caution">
    <text evidence="1">The sequence shown here is derived from an EMBL/GenBank/DDBJ whole genome shotgun (WGS) entry which is preliminary data.</text>
</comment>
<protein>
    <submittedName>
        <fullName evidence="1">Uncharacterized protein</fullName>
    </submittedName>
</protein>
<sequence length="174" mass="19754">MEAENIEGGSVMLQKHQHLLHARSRRSNRRREKMSKMVKAKQKKQMQISKMVQHKKLESEDLILENIDDEMGSSPSQKRKSKISTADVYSAILHHAPGPLTHPISSALAKAKPTIGAPMPAPYTTTSTPSTLFFQVTLPFMTTAWNRVTRLESWLRLLSSYCCIPKNLLFFDSF</sequence>
<organism evidence="1 2">
    <name type="scientific">Caenorhabditis nigoni</name>
    <dbReference type="NCBI Taxonomy" id="1611254"/>
    <lineage>
        <taxon>Eukaryota</taxon>
        <taxon>Metazoa</taxon>
        <taxon>Ecdysozoa</taxon>
        <taxon>Nematoda</taxon>
        <taxon>Chromadorea</taxon>
        <taxon>Rhabditida</taxon>
        <taxon>Rhabditina</taxon>
        <taxon>Rhabditomorpha</taxon>
        <taxon>Rhabditoidea</taxon>
        <taxon>Rhabditidae</taxon>
        <taxon>Peloderinae</taxon>
        <taxon>Caenorhabditis</taxon>
    </lineage>
</organism>
<reference evidence="2" key="1">
    <citation type="submission" date="2017-10" db="EMBL/GenBank/DDBJ databases">
        <title>Rapid genome shrinkage in a self-fertile nematode reveals novel sperm competition proteins.</title>
        <authorList>
            <person name="Yin D."/>
            <person name="Schwarz E.M."/>
            <person name="Thomas C.G."/>
            <person name="Felde R.L."/>
            <person name="Korf I.F."/>
            <person name="Cutter A.D."/>
            <person name="Schartner C.M."/>
            <person name="Ralston E.J."/>
            <person name="Meyer B.J."/>
            <person name="Haag E.S."/>
        </authorList>
    </citation>
    <scope>NUCLEOTIDE SEQUENCE [LARGE SCALE GENOMIC DNA]</scope>
    <source>
        <strain evidence="2">JU1422</strain>
    </source>
</reference>
<accession>A0A2G5V2D1</accession>
<dbReference type="EMBL" id="PDUG01000002">
    <property type="protein sequence ID" value="PIC45919.1"/>
    <property type="molecule type" value="Genomic_DNA"/>
</dbReference>
<gene>
    <name evidence="1" type="primary">Cnig_chr_II.g5781</name>
    <name evidence="1" type="ORF">B9Z55_005781</name>
</gene>
<evidence type="ECO:0000313" key="2">
    <source>
        <dbReference type="Proteomes" id="UP000230233"/>
    </source>
</evidence>
<dbReference type="Proteomes" id="UP000230233">
    <property type="component" value="Chromosome II"/>
</dbReference>
<keyword evidence="2" id="KW-1185">Reference proteome</keyword>
<dbReference type="OrthoDB" id="10459669at2759"/>
<name>A0A2G5V2D1_9PELO</name>
<dbReference type="AlphaFoldDB" id="A0A2G5V2D1"/>
<evidence type="ECO:0000313" key="1">
    <source>
        <dbReference type="EMBL" id="PIC45919.1"/>
    </source>
</evidence>
<proteinExistence type="predicted"/>